<dbReference type="OrthoDB" id="2389679at2"/>
<evidence type="ECO:0000313" key="2">
    <source>
        <dbReference type="EMBL" id="KTR26117.1"/>
    </source>
</evidence>
<dbReference type="AlphaFoldDB" id="A0A0V8GIX5"/>
<dbReference type="SUPFAM" id="SSF52833">
    <property type="entry name" value="Thioredoxin-like"/>
    <property type="match status" value="1"/>
</dbReference>
<protein>
    <submittedName>
        <fullName evidence="1">Disulfide oxidoreductase</fullName>
    </submittedName>
</protein>
<comment type="caution">
    <text evidence="1">The sequence shown here is derived from an EMBL/GenBank/DDBJ whole genome shotgun (WGS) entry which is preliminary data.</text>
</comment>
<dbReference type="Pfam" id="PF07315">
    <property type="entry name" value="DUF1462"/>
    <property type="match status" value="1"/>
</dbReference>
<dbReference type="Proteomes" id="UP000053797">
    <property type="component" value="Unassembled WGS sequence"/>
</dbReference>
<dbReference type="RefSeq" id="WP_056062835.1">
    <property type="nucleotide sequence ID" value="NZ_FMYN01000001.1"/>
</dbReference>
<gene>
    <name evidence="1" type="ORF">AS033_02315</name>
    <name evidence="2" type="ORF">RSA11_12030</name>
</gene>
<evidence type="ECO:0000313" key="3">
    <source>
        <dbReference type="Proteomes" id="UP000053797"/>
    </source>
</evidence>
<dbReference type="InterPro" id="IPR009190">
    <property type="entry name" value="DUF1462"/>
</dbReference>
<dbReference type="InterPro" id="IPR038218">
    <property type="entry name" value="YuzD-like_sp"/>
</dbReference>
<dbReference type="EMBL" id="LNQL01000001">
    <property type="protein sequence ID" value="KSU50232.1"/>
    <property type="molecule type" value="Genomic_DNA"/>
</dbReference>
<organism evidence="1 3">
    <name type="scientific">Exiguobacterium indicum</name>
    <dbReference type="NCBI Taxonomy" id="296995"/>
    <lineage>
        <taxon>Bacteria</taxon>
        <taxon>Bacillati</taxon>
        <taxon>Bacillota</taxon>
        <taxon>Bacilli</taxon>
        <taxon>Bacillales</taxon>
        <taxon>Bacillales Family XII. Incertae Sedis</taxon>
        <taxon>Exiguobacterium</taxon>
    </lineage>
</organism>
<dbReference type="Gene3D" id="3.40.30.30">
    <property type="entry name" value="Hypothetical protein sa0798"/>
    <property type="match status" value="1"/>
</dbReference>
<name>A0A0V8GIX5_9BACL</name>
<proteinExistence type="predicted"/>
<reference evidence="2 4" key="2">
    <citation type="journal article" date="2016" name="Front. Microbiol.">
        <title>Genomic Resource of Rice Seed Associated Bacteria.</title>
        <authorList>
            <person name="Midha S."/>
            <person name="Bansal K."/>
            <person name="Sharma S."/>
            <person name="Kumar N."/>
            <person name="Patil P.P."/>
            <person name="Chaudhry V."/>
            <person name="Patil P.B."/>
        </authorList>
    </citation>
    <scope>NUCLEOTIDE SEQUENCE [LARGE SCALE GENOMIC DNA]</scope>
    <source>
        <strain evidence="2 4">RSA11</strain>
    </source>
</reference>
<dbReference type="InterPro" id="IPR036249">
    <property type="entry name" value="Thioredoxin-like_sf"/>
</dbReference>
<reference evidence="1 3" key="1">
    <citation type="journal article" date="2015" name="Int. J. Syst. Evol. Microbiol.">
        <title>Exiguobacterium enclense sp. nov., isolated from sediment.</title>
        <authorList>
            <person name="Dastager S.G."/>
            <person name="Mawlankar R."/>
            <person name="Sonalkar V.V."/>
            <person name="Thorat M.N."/>
            <person name="Mual P."/>
            <person name="Verma A."/>
            <person name="Krishnamurthi S."/>
            <person name="Tang S.K."/>
            <person name="Li W.J."/>
        </authorList>
    </citation>
    <scope>NUCLEOTIDE SEQUENCE [LARGE SCALE GENOMIC DNA]</scope>
    <source>
        <strain evidence="1 3">NIO-1109</strain>
    </source>
</reference>
<dbReference type="Proteomes" id="UP000072605">
    <property type="component" value="Unassembled WGS sequence"/>
</dbReference>
<evidence type="ECO:0000313" key="1">
    <source>
        <dbReference type="EMBL" id="KSU50232.1"/>
    </source>
</evidence>
<sequence>MEITVYGTAVTCPSCVGAPSSEETFSWLQAVLGRKYEQAMTLRYVDFETATSDQWTEALKEDVYFYPLIVLDDEMIDEGYVKLKTITAAIDAKLSQTG</sequence>
<accession>A0A0V8GIX5</accession>
<evidence type="ECO:0000313" key="4">
    <source>
        <dbReference type="Proteomes" id="UP000072605"/>
    </source>
</evidence>
<dbReference type="EMBL" id="LDQV01000027">
    <property type="protein sequence ID" value="KTR26117.1"/>
    <property type="molecule type" value="Genomic_DNA"/>
</dbReference>